<evidence type="ECO:0000313" key="5">
    <source>
        <dbReference type="EMBL" id="BCL61580.1"/>
    </source>
</evidence>
<evidence type="ECO:0000313" key="6">
    <source>
        <dbReference type="Proteomes" id="UP000826725"/>
    </source>
</evidence>
<keyword evidence="2" id="KW-0238">DNA-binding</keyword>
<evidence type="ECO:0000256" key="2">
    <source>
        <dbReference type="PROSITE-ProRule" id="PRU01248"/>
    </source>
</evidence>
<dbReference type="EMBL" id="AP024086">
    <property type="protein sequence ID" value="BCL61580.1"/>
    <property type="molecule type" value="Genomic_DNA"/>
</dbReference>
<dbReference type="GO" id="GO:0003677">
    <property type="term" value="F:DNA binding"/>
    <property type="evidence" value="ECO:0007669"/>
    <property type="project" value="UniProtKB-UniRule"/>
</dbReference>
<dbReference type="Proteomes" id="UP000826725">
    <property type="component" value="Chromosome"/>
</dbReference>
<dbReference type="RefSeq" id="WP_228854015.1">
    <property type="nucleotide sequence ID" value="NZ_AP024086.1"/>
</dbReference>
<dbReference type="KEGG" id="dbk:DGMP_22730"/>
<dbReference type="InterPro" id="IPR044068">
    <property type="entry name" value="CB"/>
</dbReference>
<protein>
    <submittedName>
        <fullName evidence="5">Integron integrase</fullName>
    </submittedName>
</protein>
<dbReference type="InterPro" id="IPR050090">
    <property type="entry name" value="Tyrosine_recombinase_XerCD"/>
</dbReference>
<keyword evidence="6" id="KW-1185">Reference proteome</keyword>
<dbReference type="GO" id="GO:0015074">
    <property type="term" value="P:DNA integration"/>
    <property type="evidence" value="ECO:0007669"/>
    <property type="project" value="UniProtKB-KW"/>
</dbReference>
<reference evidence="5" key="1">
    <citation type="submission" date="2020-09" db="EMBL/GenBank/DDBJ databases">
        <title>Desulfogranum mesoprofundum gen. nov., sp. nov., a novel mesophilic, sulfate-reducing chemolithoautotroph isolated from a deep-sea hydrothermal vent chimney in the Suiyo Seamount.</title>
        <authorList>
            <person name="Hashimoto Y."/>
            <person name="Nakagawa S."/>
        </authorList>
    </citation>
    <scope>NUCLEOTIDE SEQUENCE</scope>
    <source>
        <strain evidence="5">KT2</strain>
    </source>
</reference>
<dbReference type="GO" id="GO:0006310">
    <property type="term" value="P:DNA recombination"/>
    <property type="evidence" value="ECO:0007669"/>
    <property type="project" value="InterPro"/>
</dbReference>
<dbReference type="InterPro" id="IPR011946">
    <property type="entry name" value="Integrase_integron-type"/>
</dbReference>
<dbReference type="InterPro" id="IPR002104">
    <property type="entry name" value="Integrase_catalytic"/>
</dbReference>
<organism evidence="5 6">
    <name type="scientific">Desulfomarina profundi</name>
    <dbReference type="NCBI Taxonomy" id="2772557"/>
    <lineage>
        <taxon>Bacteria</taxon>
        <taxon>Pseudomonadati</taxon>
        <taxon>Thermodesulfobacteriota</taxon>
        <taxon>Desulfobulbia</taxon>
        <taxon>Desulfobulbales</taxon>
        <taxon>Desulfobulbaceae</taxon>
        <taxon>Desulfomarina</taxon>
    </lineage>
</organism>
<keyword evidence="1" id="KW-0229">DNA integration</keyword>
<accession>A0A8D5JPS5</accession>
<dbReference type="PANTHER" id="PTHR30349">
    <property type="entry name" value="PHAGE INTEGRASE-RELATED"/>
    <property type="match status" value="1"/>
</dbReference>
<dbReference type="AlphaFoldDB" id="A0A8D5JPS5"/>
<proteinExistence type="predicted"/>
<dbReference type="PROSITE" id="PS51898">
    <property type="entry name" value="TYR_RECOMBINASE"/>
    <property type="match status" value="1"/>
</dbReference>
<dbReference type="PROSITE" id="PS51900">
    <property type="entry name" value="CB"/>
    <property type="match status" value="1"/>
</dbReference>
<evidence type="ECO:0000259" key="4">
    <source>
        <dbReference type="PROSITE" id="PS51900"/>
    </source>
</evidence>
<dbReference type="Pfam" id="PF00589">
    <property type="entry name" value="Phage_integrase"/>
    <property type="match status" value="1"/>
</dbReference>
<gene>
    <name evidence="5" type="ORF">DGMP_22730</name>
</gene>
<evidence type="ECO:0000259" key="3">
    <source>
        <dbReference type="PROSITE" id="PS51898"/>
    </source>
</evidence>
<feature type="domain" description="Tyr recombinase" evidence="3">
    <location>
        <begin position="121"/>
        <end position="334"/>
    </location>
</feature>
<feature type="domain" description="Core-binding (CB)" evidence="4">
    <location>
        <begin position="26"/>
        <end position="103"/>
    </location>
</feature>
<sequence length="350" mass="40907">MITDIIMPNMESKRKFVPNRKLKLLDQVRETMRYYHYALSTEKTYCQWILRYIIFYNKKRHPRDMGAREVERFLSHLASREKVSASTQKQALNALVFLYRDVLQDPLDNSIAPIRAKRKVHPPTVLSVEEVERVFHHMSGTHLLMAELIYGSGMRLMECIRLRIQDVDFANNNIYVRSGKGGKDRITYLPQCVSEELREHIDRVKELHSRDLAEGFGEVYLPGAIAKKYKNAARETVWQYVFPARSRSIDPRSGRERRHHVLESGLQKAVKRAARKAKLDKRVTVHTLRHSFATNMLETGTNIRVLQDLLGHADVKTTEIYTHVMKKDIKALQNPLDRLYARKSKKKKDK</sequence>
<dbReference type="Pfam" id="PF13495">
    <property type="entry name" value="Phage_int_SAM_4"/>
    <property type="match status" value="1"/>
</dbReference>
<dbReference type="PANTHER" id="PTHR30349:SF64">
    <property type="entry name" value="PROPHAGE INTEGRASE INTD-RELATED"/>
    <property type="match status" value="1"/>
</dbReference>
<dbReference type="InterPro" id="IPR004107">
    <property type="entry name" value="Integrase_SAM-like_N"/>
</dbReference>
<evidence type="ECO:0000256" key="1">
    <source>
        <dbReference type="ARBA" id="ARBA00022908"/>
    </source>
</evidence>
<dbReference type="NCBIfam" id="TIGR02249">
    <property type="entry name" value="integrase_gron"/>
    <property type="match status" value="1"/>
</dbReference>
<name>A0A8D5JPS5_9BACT</name>